<proteinExistence type="inferred from homology"/>
<dbReference type="InterPro" id="IPR001007">
    <property type="entry name" value="VWF_dom"/>
</dbReference>
<reference evidence="5" key="1">
    <citation type="submission" date="2021-11" db="EMBL/GenBank/DDBJ databases">
        <authorList>
            <person name="Schell T."/>
        </authorList>
    </citation>
    <scope>NUCLEOTIDE SEQUENCE</scope>
    <source>
        <strain evidence="5">M5</strain>
    </source>
</reference>
<feature type="domain" description="BPTI/Kunitz inhibitor" evidence="4">
    <location>
        <begin position="37"/>
        <end position="91"/>
    </location>
</feature>
<evidence type="ECO:0000259" key="4">
    <source>
        <dbReference type="PROSITE" id="PS50279"/>
    </source>
</evidence>
<dbReference type="InterPro" id="IPR036880">
    <property type="entry name" value="Kunitz_BPTI_sf"/>
</dbReference>
<name>A0A8J2RUE5_9CRUS</name>
<dbReference type="SMART" id="SM00131">
    <property type="entry name" value="KU"/>
    <property type="match status" value="1"/>
</dbReference>
<dbReference type="AlphaFoldDB" id="A0A8J2RUE5"/>
<dbReference type="Pfam" id="PF10223">
    <property type="entry name" value="Menorin_N"/>
    <property type="match status" value="1"/>
</dbReference>
<sequence>MIGNITVLMFLAGVAVFACPTNNEAEKNNAVKKQEICSLPPVKPSSFICSLATIPSWTYNAKTGECLSYQYGGCGKTANLFESEDECKSSCVRELAKEQSLQEVCWYRNVSYYAGQEIGQVNKDDACKKDCICEKSDNHRGGATIKCNQIVCDVPNRPQEEGEGCVLITLPDACCPSYKCPERSLGQEGPPDDICVFNGKGYLKGQSIPSGDPCKRCVCVDGFNGLQGLGCREVNCILDNRIGCNPVYSPGVCCPTSYRCNSSIAKFFPQIDSDLSRIKWGHGINNRKLLNMSLYGKDMMIEADVSMGTIAGGDGNIMPIMAHPPVNTSDLSLEEFLDTILSSGTSKGIKLDFKDLEALEPSLMAIKSRASKIHAPLWLNADILRGPVDATTKPITFHHRDSFILLTDVGKFLYLTKSHFPEAVLSVGWTTRFGPQLSWPLQIINEGSYTMEHMIEMRDSLKAADIRQPVTFPIRAGLSTSPESQRSILWLLEQIEDSSLTIWSSQYDNVDVPGLMKLVNHIGKENIFIDVPSGLNCEIQHFEE</sequence>
<dbReference type="InterPro" id="IPR019356">
    <property type="entry name" value="Menorin_dom"/>
</dbReference>
<feature type="signal peptide" evidence="2">
    <location>
        <begin position="1"/>
        <end position="25"/>
    </location>
</feature>
<protein>
    <submittedName>
        <fullName evidence="5">Uncharacterized protein</fullName>
    </submittedName>
</protein>
<feature type="chain" id="PRO_5035304281" evidence="2">
    <location>
        <begin position="26"/>
        <end position="544"/>
    </location>
</feature>
<accession>A0A8J2RUE5</accession>
<dbReference type="PROSITE" id="PS50184">
    <property type="entry name" value="VWFC_2"/>
    <property type="match status" value="1"/>
</dbReference>
<dbReference type="GO" id="GO:0004867">
    <property type="term" value="F:serine-type endopeptidase inhibitor activity"/>
    <property type="evidence" value="ECO:0007669"/>
    <property type="project" value="InterPro"/>
</dbReference>
<dbReference type="PANTHER" id="PTHR21184:SF6">
    <property type="entry name" value="CONSERVED PLASMA MEMBRANE PROTEIN"/>
    <property type="match status" value="1"/>
</dbReference>
<dbReference type="Gene3D" id="4.10.410.10">
    <property type="entry name" value="Pancreatic trypsin inhibitor Kunitz domain"/>
    <property type="match status" value="1"/>
</dbReference>
<dbReference type="CDD" id="cd00109">
    <property type="entry name" value="Kunitz-type"/>
    <property type="match status" value="1"/>
</dbReference>
<dbReference type="SUPFAM" id="SSF57603">
    <property type="entry name" value="FnI-like domain"/>
    <property type="match status" value="1"/>
</dbReference>
<dbReference type="GO" id="GO:0005615">
    <property type="term" value="C:extracellular space"/>
    <property type="evidence" value="ECO:0007669"/>
    <property type="project" value="TreeGrafter"/>
</dbReference>
<dbReference type="EMBL" id="CAKKLH010000168">
    <property type="protein sequence ID" value="CAH0105063.1"/>
    <property type="molecule type" value="Genomic_DNA"/>
</dbReference>
<evidence type="ECO:0000256" key="2">
    <source>
        <dbReference type="SAM" id="SignalP"/>
    </source>
</evidence>
<comment type="caution">
    <text evidence="5">The sequence shown here is derived from an EMBL/GenBank/DDBJ whole genome shotgun (WGS) entry which is preliminary data.</text>
</comment>
<feature type="domain" description="VWFC" evidence="3">
    <location>
        <begin position="193"/>
        <end position="261"/>
    </location>
</feature>
<dbReference type="OrthoDB" id="413402at2759"/>
<dbReference type="Proteomes" id="UP000789390">
    <property type="component" value="Unassembled WGS sequence"/>
</dbReference>
<evidence type="ECO:0000313" key="6">
    <source>
        <dbReference type="Proteomes" id="UP000789390"/>
    </source>
</evidence>
<gene>
    <name evidence="5" type="ORF">DGAL_LOCUS8019</name>
</gene>
<keyword evidence="6" id="KW-1185">Reference proteome</keyword>
<keyword evidence="2" id="KW-0732">Signal</keyword>
<evidence type="ECO:0000259" key="3">
    <source>
        <dbReference type="PROSITE" id="PS50184"/>
    </source>
</evidence>
<dbReference type="InterPro" id="IPR002223">
    <property type="entry name" value="Kunitz_BPTI"/>
</dbReference>
<dbReference type="PROSITE" id="PS50279">
    <property type="entry name" value="BPTI_KUNITZ_2"/>
    <property type="match status" value="1"/>
</dbReference>
<comment type="similarity">
    <text evidence="1">Belongs to the menorin family.</text>
</comment>
<dbReference type="SUPFAM" id="SSF57362">
    <property type="entry name" value="BPTI-like"/>
    <property type="match status" value="1"/>
</dbReference>
<organism evidence="5 6">
    <name type="scientific">Daphnia galeata</name>
    <dbReference type="NCBI Taxonomy" id="27404"/>
    <lineage>
        <taxon>Eukaryota</taxon>
        <taxon>Metazoa</taxon>
        <taxon>Ecdysozoa</taxon>
        <taxon>Arthropoda</taxon>
        <taxon>Crustacea</taxon>
        <taxon>Branchiopoda</taxon>
        <taxon>Diplostraca</taxon>
        <taxon>Cladocera</taxon>
        <taxon>Anomopoda</taxon>
        <taxon>Daphniidae</taxon>
        <taxon>Daphnia</taxon>
    </lineage>
</organism>
<dbReference type="PANTHER" id="PTHR21184">
    <property type="entry name" value="MENORIN (DENDRITIC BRANCHING PROTEIN)"/>
    <property type="match status" value="1"/>
</dbReference>
<evidence type="ECO:0000256" key="1">
    <source>
        <dbReference type="ARBA" id="ARBA00044953"/>
    </source>
</evidence>
<dbReference type="FunFam" id="4.10.410.10:FF:000056">
    <property type="entry name" value="Uncharacterized protein"/>
    <property type="match status" value="1"/>
</dbReference>
<evidence type="ECO:0000313" key="5">
    <source>
        <dbReference type="EMBL" id="CAH0105063.1"/>
    </source>
</evidence>
<dbReference type="Pfam" id="PF00014">
    <property type="entry name" value="Kunitz_BPTI"/>
    <property type="match status" value="1"/>
</dbReference>